<sequence length="180" mass="19985">MDENGEIAITSVHYPENSKTYDRTALQTAFLLASLEAGHGGEGEEWDTLRSFLHVEPPGDAEKAEHEDVLNNQTTEKTSSEKPASTTVQYDQALKNAADSLPPASVLAAKYKPVALKVRPVYETLPQKFRIIRKIVGDPEKDMPPLPTHPPDFTPTGRYTAERKAAVDKMYEDGFLTEEE</sequence>
<gene>
    <name evidence="2" type="ORF">SCHCODRAFT_60400</name>
</gene>
<dbReference type="Proteomes" id="UP000007431">
    <property type="component" value="Unassembled WGS sequence"/>
</dbReference>
<feature type="compositionally biased region" description="Polar residues" evidence="1">
    <location>
        <begin position="70"/>
        <end position="86"/>
    </location>
</feature>
<dbReference type="InParanoid" id="D8QG39"/>
<dbReference type="HOGENOM" id="CLU_1403185_0_0_1"/>
<dbReference type="AlphaFoldDB" id="D8QG39"/>
<organism evidence="3">
    <name type="scientific">Schizophyllum commune (strain H4-8 / FGSC 9210)</name>
    <name type="common">Split gill fungus</name>
    <dbReference type="NCBI Taxonomy" id="578458"/>
    <lineage>
        <taxon>Eukaryota</taxon>
        <taxon>Fungi</taxon>
        <taxon>Dikarya</taxon>
        <taxon>Basidiomycota</taxon>
        <taxon>Agaricomycotina</taxon>
        <taxon>Agaricomycetes</taxon>
        <taxon>Agaricomycetidae</taxon>
        <taxon>Agaricales</taxon>
        <taxon>Schizophyllaceae</taxon>
        <taxon>Schizophyllum</taxon>
    </lineage>
</organism>
<feature type="region of interest" description="Disordered" evidence="1">
    <location>
        <begin position="59"/>
        <end position="86"/>
    </location>
</feature>
<proteinExistence type="predicted"/>
<accession>D8QG39</accession>
<protein>
    <submittedName>
        <fullName evidence="2">Uncharacterized protein</fullName>
    </submittedName>
</protein>
<dbReference type="eggNOG" id="ENOG502RWGT">
    <property type="taxonomic scope" value="Eukaryota"/>
</dbReference>
<feature type="region of interest" description="Disordered" evidence="1">
    <location>
        <begin position="139"/>
        <end position="158"/>
    </location>
</feature>
<feature type="compositionally biased region" description="Basic and acidic residues" evidence="1">
    <location>
        <begin position="60"/>
        <end position="69"/>
    </location>
</feature>
<evidence type="ECO:0000256" key="1">
    <source>
        <dbReference type="SAM" id="MobiDB-lite"/>
    </source>
</evidence>
<evidence type="ECO:0000313" key="2">
    <source>
        <dbReference type="EMBL" id="EFI93530.1"/>
    </source>
</evidence>
<dbReference type="EMBL" id="GL377311">
    <property type="protein sequence ID" value="EFI93530.1"/>
    <property type="molecule type" value="Genomic_DNA"/>
</dbReference>
<evidence type="ECO:0000313" key="3">
    <source>
        <dbReference type="Proteomes" id="UP000007431"/>
    </source>
</evidence>
<feature type="non-terminal residue" evidence="2">
    <location>
        <position position="180"/>
    </location>
</feature>
<reference evidence="2 3" key="1">
    <citation type="journal article" date="2010" name="Nat. Biotechnol.">
        <title>Genome sequence of the model mushroom Schizophyllum commune.</title>
        <authorList>
            <person name="Ohm R.A."/>
            <person name="de Jong J.F."/>
            <person name="Lugones L.G."/>
            <person name="Aerts A."/>
            <person name="Kothe E."/>
            <person name="Stajich J.E."/>
            <person name="de Vries R.P."/>
            <person name="Record E."/>
            <person name="Levasseur A."/>
            <person name="Baker S.E."/>
            <person name="Bartholomew K.A."/>
            <person name="Coutinho P.M."/>
            <person name="Erdmann S."/>
            <person name="Fowler T.J."/>
            <person name="Gathman A.C."/>
            <person name="Lombard V."/>
            <person name="Henrissat B."/>
            <person name="Knabe N."/>
            <person name="Kuees U."/>
            <person name="Lilly W.W."/>
            <person name="Lindquist E."/>
            <person name="Lucas S."/>
            <person name="Magnuson J.K."/>
            <person name="Piumi F."/>
            <person name="Raudaskoski M."/>
            <person name="Salamov A."/>
            <person name="Schmutz J."/>
            <person name="Schwarze F.W.M.R."/>
            <person name="vanKuyk P.A."/>
            <person name="Horton J.S."/>
            <person name="Grigoriev I.V."/>
            <person name="Woesten H.A.B."/>
        </authorList>
    </citation>
    <scope>NUCLEOTIDE SEQUENCE [LARGE SCALE GENOMIC DNA]</scope>
    <source>
        <strain evidence="3">H4-8 / FGSC 9210</strain>
    </source>
</reference>
<keyword evidence="3" id="KW-1185">Reference proteome</keyword>
<name>D8QG39_SCHCM</name>
<feature type="compositionally biased region" description="Pro residues" evidence="1">
    <location>
        <begin position="144"/>
        <end position="153"/>
    </location>
</feature>